<dbReference type="Proteomes" id="UP000295192">
    <property type="component" value="Unassembled WGS sequence"/>
</dbReference>
<accession>A0A484AXE8</accession>
<protein>
    <submittedName>
        <fullName evidence="1">Uncharacterized protein</fullName>
    </submittedName>
</protein>
<keyword evidence="2" id="KW-1185">Reference proteome</keyword>
<evidence type="ECO:0000313" key="2">
    <source>
        <dbReference type="Proteomes" id="UP000295192"/>
    </source>
</evidence>
<dbReference type="AlphaFoldDB" id="A0A484AXE8"/>
<comment type="caution">
    <text evidence="1">The sequence shown here is derived from an EMBL/GenBank/DDBJ whole genome shotgun (WGS) entry which is preliminary data.</text>
</comment>
<gene>
    <name evidence="1" type="ORF">AWZ03_012501</name>
</gene>
<organism evidence="1 2">
    <name type="scientific">Drosophila navojoa</name>
    <name type="common">Fruit fly</name>
    <dbReference type="NCBI Taxonomy" id="7232"/>
    <lineage>
        <taxon>Eukaryota</taxon>
        <taxon>Metazoa</taxon>
        <taxon>Ecdysozoa</taxon>
        <taxon>Arthropoda</taxon>
        <taxon>Hexapoda</taxon>
        <taxon>Insecta</taxon>
        <taxon>Pterygota</taxon>
        <taxon>Neoptera</taxon>
        <taxon>Endopterygota</taxon>
        <taxon>Diptera</taxon>
        <taxon>Brachycera</taxon>
        <taxon>Muscomorpha</taxon>
        <taxon>Ephydroidea</taxon>
        <taxon>Drosophilidae</taxon>
        <taxon>Drosophila</taxon>
    </lineage>
</organism>
<evidence type="ECO:0000313" key="1">
    <source>
        <dbReference type="EMBL" id="TDG41078.1"/>
    </source>
</evidence>
<sequence length="80" mass="8659">MSSLHHDHDDAEDDGDQDVDVEVDVAEIVDEEVEGGGGGYMNPPAIGNFNLRASIKLQWLTSRWAGRVGQGQASIKPAKR</sequence>
<dbReference type="EMBL" id="LSRL02000416">
    <property type="protein sequence ID" value="TDG41078.1"/>
    <property type="molecule type" value="Genomic_DNA"/>
</dbReference>
<name>A0A484AXE8_DRONA</name>
<proteinExistence type="predicted"/>
<reference evidence="1 2" key="1">
    <citation type="journal article" date="2019" name="J. Hered.">
        <title>An Improved Genome Assembly for Drosophila navojoa, the Basal Species in the mojavensis Cluster.</title>
        <authorList>
            <person name="Vanderlinde T."/>
            <person name="Dupim E.G."/>
            <person name="Nazario-Yepiz N.O."/>
            <person name="Carvalho A.B."/>
        </authorList>
    </citation>
    <scope>NUCLEOTIDE SEQUENCE [LARGE SCALE GENOMIC DNA]</scope>
    <source>
        <strain evidence="1">Navoj_Jal97</strain>
        <tissue evidence="1">Whole organism</tissue>
    </source>
</reference>